<feature type="compositionally biased region" description="Basic and acidic residues" evidence="1">
    <location>
        <begin position="11"/>
        <end position="33"/>
    </location>
</feature>
<evidence type="ECO:0000313" key="3">
    <source>
        <dbReference type="Proteomes" id="UP000297245"/>
    </source>
</evidence>
<sequence length="107" mass="12195">MASTSLTRVGPKSEAKREREKDEEKPKAQPRPERLVGIQADLDRYKSQFSRLIRAFYLSAVLRGSIHTNSFSSIGNTKLKEKDYTAQGFTGSVRCYRTLFCLICFVL</sequence>
<proteinExistence type="predicted"/>
<evidence type="ECO:0000256" key="1">
    <source>
        <dbReference type="SAM" id="MobiDB-lite"/>
    </source>
</evidence>
<dbReference type="Proteomes" id="UP000297245">
    <property type="component" value="Unassembled WGS sequence"/>
</dbReference>
<dbReference type="AlphaFoldDB" id="A0A4S8LSX8"/>
<accession>A0A4S8LSX8</accession>
<feature type="region of interest" description="Disordered" evidence="1">
    <location>
        <begin position="1"/>
        <end position="33"/>
    </location>
</feature>
<name>A0A4S8LSX8_DENBC</name>
<gene>
    <name evidence="2" type="ORF">K435DRAFT_207076</name>
</gene>
<organism evidence="2 3">
    <name type="scientific">Dendrothele bispora (strain CBS 962.96)</name>
    <dbReference type="NCBI Taxonomy" id="1314807"/>
    <lineage>
        <taxon>Eukaryota</taxon>
        <taxon>Fungi</taxon>
        <taxon>Dikarya</taxon>
        <taxon>Basidiomycota</taxon>
        <taxon>Agaricomycotina</taxon>
        <taxon>Agaricomycetes</taxon>
        <taxon>Agaricomycetidae</taxon>
        <taxon>Agaricales</taxon>
        <taxon>Agaricales incertae sedis</taxon>
        <taxon>Dendrothele</taxon>
    </lineage>
</organism>
<keyword evidence="3" id="KW-1185">Reference proteome</keyword>
<evidence type="ECO:0000313" key="2">
    <source>
        <dbReference type="EMBL" id="THU92617.1"/>
    </source>
</evidence>
<dbReference type="EMBL" id="ML179273">
    <property type="protein sequence ID" value="THU92617.1"/>
    <property type="molecule type" value="Genomic_DNA"/>
</dbReference>
<reference evidence="2 3" key="1">
    <citation type="journal article" date="2019" name="Nat. Ecol. Evol.">
        <title>Megaphylogeny resolves global patterns of mushroom evolution.</title>
        <authorList>
            <person name="Varga T."/>
            <person name="Krizsan K."/>
            <person name="Foldi C."/>
            <person name="Dima B."/>
            <person name="Sanchez-Garcia M."/>
            <person name="Sanchez-Ramirez S."/>
            <person name="Szollosi G.J."/>
            <person name="Szarkandi J.G."/>
            <person name="Papp V."/>
            <person name="Albert L."/>
            <person name="Andreopoulos W."/>
            <person name="Angelini C."/>
            <person name="Antonin V."/>
            <person name="Barry K.W."/>
            <person name="Bougher N.L."/>
            <person name="Buchanan P."/>
            <person name="Buyck B."/>
            <person name="Bense V."/>
            <person name="Catcheside P."/>
            <person name="Chovatia M."/>
            <person name="Cooper J."/>
            <person name="Damon W."/>
            <person name="Desjardin D."/>
            <person name="Finy P."/>
            <person name="Geml J."/>
            <person name="Haridas S."/>
            <person name="Hughes K."/>
            <person name="Justo A."/>
            <person name="Karasinski D."/>
            <person name="Kautmanova I."/>
            <person name="Kiss B."/>
            <person name="Kocsube S."/>
            <person name="Kotiranta H."/>
            <person name="LaButti K.M."/>
            <person name="Lechner B.E."/>
            <person name="Liimatainen K."/>
            <person name="Lipzen A."/>
            <person name="Lukacs Z."/>
            <person name="Mihaltcheva S."/>
            <person name="Morgado L.N."/>
            <person name="Niskanen T."/>
            <person name="Noordeloos M.E."/>
            <person name="Ohm R.A."/>
            <person name="Ortiz-Santana B."/>
            <person name="Ovrebo C."/>
            <person name="Racz N."/>
            <person name="Riley R."/>
            <person name="Savchenko A."/>
            <person name="Shiryaev A."/>
            <person name="Soop K."/>
            <person name="Spirin V."/>
            <person name="Szebenyi C."/>
            <person name="Tomsovsky M."/>
            <person name="Tulloss R.E."/>
            <person name="Uehling J."/>
            <person name="Grigoriev I.V."/>
            <person name="Vagvolgyi C."/>
            <person name="Papp T."/>
            <person name="Martin F.M."/>
            <person name="Miettinen O."/>
            <person name="Hibbett D.S."/>
            <person name="Nagy L.G."/>
        </authorList>
    </citation>
    <scope>NUCLEOTIDE SEQUENCE [LARGE SCALE GENOMIC DNA]</scope>
    <source>
        <strain evidence="2 3">CBS 962.96</strain>
    </source>
</reference>
<protein>
    <submittedName>
        <fullName evidence="2">Uncharacterized protein</fullName>
    </submittedName>
</protein>